<dbReference type="RefSeq" id="WP_328984322.1">
    <property type="nucleotide sequence ID" value="NZ_CP121472.1"/>
</dbReference>
<dbReference type="EMBL" id="CP121472">
    <property type="protein sequence ID" value="WPL18568.1"/>
    <property type="molecule type" value="Genomic_DNA"/>
</dbReference>
<proteinExistence type="predicted"/>
<sequence>MQDILGLAALLRRHLSGEDLGVLGQSLLDQATQNPEDAAALLDASTIIQFRGDAHLALQLQAEALKLCRTYRIPAAKPVRTRVLAIMAPGAIMGNVPLECLLEDSDIELLLYFASATTLNPSHIPEHDLLFVAIGESDANRPILNAWRPLIAGWPRPVVNAPGPLDPLSRDLVYQGLRSLPGLSVPPTDRVARAALENGPPATLAFPLILRPTDSHAGQDMVKLDSPEDLTQALTQMPGDAFFVSPFIDYRSPDGRYRKYRLVFIQGRPFACHMAVSDTWMIHYLNAGMAESAEKRAEEAAFMANFNQGFATRHSQALAAIQQAVGLDYFGIDCAESADGRLLVFEVDAAMVVHAMDPFDIFPYKQPAMADIFAAFRVMLLEAAERKPPSLTPTTQRATQNGGPG</sequence>
<keyword evidence="3" id="KW-0808">Transferase</keyword>
<evidence type="ECO:0000313" key="3">
    <source>
        <dbReference type="EMBL" id="WPL18568.1"/>
    </source>
</evidence>
<keyword evidence="4" id="KW-1185">Reference proteome</keyword>
<name>A0ABZ0SE32_9GAMM</name>
<evidence type="ECO:0000259" key="2">
    <source>
        <dbReference type="PROSITE" id="PS50975"/>
    </source>
</evidence>
<accession>A0ABZ0SE32</accession>
<feature type="domain" description="ATP-grasp" evidence="2">
    <location>
        <begin position="169"/>
        <end position="381"/>
    </location>
</feature>
<dbReference type="SUPFAM" id="SSF56059">
    <property type="entry name" value="Glutathione synthetase ATP-binding domain-like"/>
    <property type="match status" value="1"/>
</dbReference>
<keyword evidence="1" id="KW-0547">Nucleotide-binding</keyword>
<keyword evidence="1" id="KW-0067">ATP-binding</keyword>
<dbReference type="PROSITE" id="PS50975">
    <property type="entry name" value="ATP_GRASP"/>
    <property type="match status" value="1"/>
</dbReference>
<organism evidence="3 4">
    <name type="scientific">Thiorhodovibrio winogradskyi</name>
    <dbReference type="NCBI Taxonomy" id="77007"/>
    <lineage>
        <taxon>Bacteria</taxon>
        <taxon>Pseudomonadati</taxon>
        <taxon>Pseudomonadota</taxon>
        <taxon>Gammaproteobacteria</taxon>
        <taxon>Chromatiales</taxon>
        <taxon>Chromatiaceae</taxon>
        <taxon>Thiorhodovibrio</taxon>
    </lineage>
</organism>
<evidence type="ECO:0000256" key="1">
    <source>
        <dbReference type="PROSITE-ProRule" id="PRU00409"/>
    </source>
</evidence>
<reference evidence="3 4" key="1">
    <citation type="journal article" date="2023" name="Microorganisms">
        <title>Thiorhodovibrio frisius and Trv. litoralis spp. nov., Two Novel Members from a Clade of Fastidious Purple Sulfur Bacteria That Exhibit Unique Red-Shifted Light-Harvesting Capabilities.</title>
        <authorList>
            <person name="Methner A."/>
            <person name="Kuzyk S.B."/>
            <person name="Petersen J."/>
            <person name="Bauer S."/>
            <person name="Brinkmann H."/>
            <person name="Sichau K."/>
            <person name="Wanner G."/>
            <person name="Wolf J."/>
            <person name="Neumann-Schaal M."/>
            <person name="Henke P."/>
            <person name="Tank M."/>
            <person name="Sproer C."/>
            <person name="Bunk B."/>
            <person name="Overmann J."/>
        </authorList>
    </citation>
    <scope>NUCLEOTIDE SEQUENCE [LARGE SCALE GENOMIC DNA]</scope>
    <source>
        <strain evidence="3 4">DSM 6702</strain>
    </source>
</reference>
<dbReference type="Proteomes" id="UP001432180">
    <property type="component" value="Chromosome"/>
</dbReference>
<dbReference type="InterPro" id="IPR011761">
    <property type="entry name" value="ATP-grasp"/>
</dbReference>
<protein>
    <submittedName>
        <fullName evidence="3">Glutathione synthase/Ribosomal protein S6 modification enzyme (Glutaminyl transferase)</fullName>
    </submittedName>
</protein>
<dbReference type="GO" id="GO:0016740">
    <property type="term" value="F:transferase activity"/>
    <property type="evidence" value="ECO:0007669"/>
    <property type="project" value="UniProtKB-KW"/>
</dbReference>
<gene>
    <name evidence="3" type="ORF">Thiowin_03642</name>
</gene>
<evidence type="ECO:0000313" key="4">
    <source>
        <dbReference type="Proteomes" id="UP001432180"/>
    </source>
</evidence>